<keyword evidence="2" id="KW-1185">Reference proteome</keyword>
<dbReference type="RefSeq" id="WP_005683137.1">
    <property type="nucleotide sequence ID" value="NZ_ADNC01000002.1"/>
</dbReference>
<dbReference type="STRING" id="747682.MALL_0117"/>
<proteinExistence type="predicted"/>
<organism evidence="1 2">
    <name type="scientific">Mycoplasmopsis alligatoris A21JP2</name>
    <dbReference type="NCBI Taxonomy" id="747682"/>
    <lineage>
        <taxon>Bacteria</taxon>
        <taxon>Bacillati</taxon>
        <taxon>Mycoplasmatota</taxon>
        <taxon>Mycoplasmoidales</taxon>
        <taxon>Metamycoplasmataceae</taxon>
        <taxon>Mycoplasmopsis</taxon>
    </lineage>
</organism>
<accession>D4XUW3</accession>
<dbReference type="OrthoDB" id="398924at2"/>
<dbReference type="AlphaFoldDB" id="D4XUW3"/>
<dbReference type="SUPFAM" id="SSF50249">
    <property type="entry name" value="Nucleic acid-binding proteins"/>
    <property type="match status" value="1"/>
</dbReference>
<gene>
    <name evidence="1" type="ORF">MALL_0117</name>
</gene>
<name>D4XUW3_9BACT</name>
<dbReference type="eggNOG" id="ENOG5031YT5">
    <property type="taxonomic scope" value="Bacteria"/>
</dbReference>
<dbReference type="Proteomes" id="UP000004757">
    <property type="component" value="Unassembled WGS sequence"/>
</dbReference>
<evidence type="ECO:0000313" key="1">
    <source>
        <dbReference type="EMBL" id="EFF41855.1"/>
    </source>
</evidence>
<comment type="caution">
    <text evidence="1">The sequence shown here is derived from an EMBL/GenBank/DDBJ whole genome shotgun (WGS) entry which is preliminary data.</text>
</comment>
<dbReference type="EMBL" id="ADNC01000002">
    <property type="protein sequence ID" value="EFF41855.1"/>
    <property type="molecule type" value="Genomic_DNA"/>
</dbReference>
<dbReference type="InterPro" id="IPR012340">
    <property type="entry name" value="NA-bd_OB-fold"/>
</dbReference>
<evidence type="ECO:0000313" key="2">
    <source>
        <dbReference type="Proteomes" id="UP000004757"/>
    </source>
</evidence>
<reference evidence="1 2" key="1">
    <citation type="submission" date="2010-03" db="EMBL/GenBank/DDBJ databases">
        <authorList>
            <person name="Glass J.I."/>
            <person name="Benders G.A."/>
            <person name="Durkin A.S."/>
            <person name="Farmerie W.G."/>
            <person name="Hlavinka K."/>
            <person name="Hostetler J."/>
            <person name="Jackson J."/>
            <person name="May M.A."/>
            <person name="Miller R.H."/>
            <person name="Paralanov V."/>
            <person name="Radune D."/>
            <person name="Szczypinski B."/>
            <person name="Brown D.R."/>
        </authorList>
    </citation>
    <scope>NUCLEOTIDE SEQUENCE [LARGE SCALE GENOMIC DNA]</scope>
    <source>
        <strain evidence="1 2">A21JP2</strain>
    </source>
</reference>
<protein>
    <recommendedName>
        <fullName evidence="3">S1 motif domain-containing protein</fullName>
    </recommendedName>
</protein>
<sequence>MIYKPNSVAYGTITTLNEKEIIATTKDGCNFIITKNNITDWKVNSLLSEFKIGEKINFIVLKQESKKQGIASFKLNHPQFSRSPFEYDLEETAGGFKQLKLSVEQTIKEYKDDKVKNN</sequence>
<evidence type="ECO:0008006" key="3">
    <source>
        <dbReference type="Google" id="ProtNLM"/>
    </source>
</evidence>